<reference evidence="3 4" key="1">
    <citation type="journal article" date="2019" name="Nat. Microbiol.">
        <title>Mediterranean grassland soil C-N compound turnover is dependent on rainfall and depth, and is mediated by genomically divergent microorganisms.</title>
        <authorList>
            <person name="Diamond S."/>
            <person name="Andeer P.F."/>
            <person name="Li Z."/>
            <person name="Crits-Christoph A."/>
            <person name="Burstein D."/>
            <person name="Anantharaman K."/>
            <person name="Lane K.R."/>
            <person name="Thomas B.C."/>
            <person name="Pan C."/>
            <person name="Northen T.R."/>
            <person name="Banfield J.F."/>
        </authorList>
    </citation>
    <scope>NUCLEOTIDE SEQUENCE [LARGE SCALE GENOMIC DNA]</scope>
    <source>
        <strain evidence="3">WS_2</strain>
    </source>
</reference>
<keyword evidence="2" id="KW-0732">Signal</keyword>
<feature type="chain" id="PRO_5021859100" evidence="2">
    <location>
        <begin position="24"/>
        <end position="423"/>
    </location>
</feature>
<evidence type="ECO:0000256" key="1">
    <source>
        <dbReference type="SAM" id="MobiDB-lite"/>
    </source>
</evidence>
<dbReference type="AlphaFoldDB" id="A0A538SRL3"/>
<sequence>MKQKQVWLGALPAALVAALLVTAALSPRAAGRAPSMPGALAYPNCDNLLQQGGGADPIRILSGAGVIQPIAFVGNVAACSLTVDHTYSGAARLDLVQWDPAALAPDPTTVALRTRSFDVSALQYGWTRADFYPPVVIRSVDHVAEPPRQTTAMVWTAAYDANLVRFDSNGPPEVPGALEFPPGGTPRIRIPTAHPVLSHAVCGGDGALQDLQVIQSVMTTTSLSDTMCFDLIQRFRVPARSRLHWVEVAFGVNPHPVYFDPIIAILDADGAAEPPVSLPPSLVEAPYLQYVVSPFWGSHYDFDHLITLEPGHDYWLLARVEHRYLLYKRDLTGAESADFSANIGPLFWRAWLGSNWVAEPSRSLCFRMIGEALGGHPQPHGRLRDRPLGEADPGAPPPHAIGAAAAGAPSAEPGAGPFRLGVA</sequence>
<dbReference type="EMBL" id="VBOS01000281">
    <property type="protein sequence ID" value="TMQ54023.1"/>
    <property type="molecule type" value="Genomic_DNA"/>
</dbReference>
<accession>A0A538SRL3</accession>
<name>A0A538SRL3_UNCEI</name>
<feature type="compositionally biased region" description="Low complexity" evidence="1">
    <location>
        <begin position="400"/>
        <end position="417"/>
    </location>
</feature>
<evidence type="ECO:0000256" key="2">
    <source>
        <dbReference type="SAM" id="SignalP"/>
    </source>
</evidence>
<proteinExistence type="predicted"/>
<evidence type="ECO:0000313" key="3">
    <source>
        <dbReference type="EMBL" id="TMQ54023.1"/>
    </source>
</evidence>
<feature type="signal peptide" evidence="2">
    <location>
        <begin position="1"/>
        <end position="23"/>
    </location>
</feature>
<comment type="caution">
    <text evidence="3">The sequence shown here is derived from an EMBL/GenBank/DDBJ whole genome shotgun (WGS) entry which is preliminary data.</text>
</comment>
<protein>
    <submittedName>
        <fullName evidence="3">Uncharacterized protein</fullName>
    </submittedName>
</protein>
<evidence type="ECO:0000313" key="4">
    <source>
        <dbReference type="Proteomes" id="UP000317716"/>
    </source>
</evidence>
<feature type="non-terminal residue" evidence="3">
    <location>
        <position position="423"/>
    </location>
</feature>
<dbReference type="Proteomes" id="UP000317716">
    <property type="component" value="Unassembled WGS sequence"/>
</dbReference>
<organism evidence="3 4">
    <name type="scientific">Eiseniibacteriota bacterium</name>
    <dbReference type="NCBI Taxonomy" id="2212470"/>
    <lineage>
        <taxon>Bacteria</taxon>
        <taxon>Candidatus Eiseniibacteriota</taxon>
    </lineage>
</organism>
<gene>
    <name evidence="3" type="ORF">E6K72_08055</name>
</gene>
<feature type="region of interest" description="Disordered" evidence="1">
    <location>
        <begin position="377"/>
        <end position="423"/>
    </location>
</feature>